<evidence type="ECO:0000256" key="2">
    <source>
        <dbReference type="SAM" id="Phobius"/>
    </source>
</evidence>
<keyword evidence="2" id="KW-0472">Membrane</keyword>
<reference evidence="3" key="1">
    <citation type="submission" date="2021-06" db="EMBL/GenBank/DDBJ databases">
        <authorList>
            <person name="Hodson N. C."/>
            <person name="Mongue J. A."/>
            <person name="Jaron S. K."/>
        </authorList>
    </citation>
    <scope>NUCLEOTIDE SEQUENCE</scope>
</reference>
<comment type="caution">
    <text evidence="3">The sequence shown here is derived from an EMBL/GenBank/DDBJ whole genome shotgun (WGS) entry which is preliminary data.</text>
</comment>
<feature type="compositionally biased region" description="Basic and acidic residues" evidence="1">
    <location>
        <begin position="81"/>
        <end position="91"/>
    </location>
</feature>
<keyword evidence="2" id="KW-1133">Transmembrane helix</keyword>
<keyword evidence="4" id="KW-1185">Reference proteome</keyword>
<dbReference type="Proteomes" id="UP000708208">
    <property type="component" value="Unassembled WGS sequence"/>
</dbReference>
<feature type="region of interest" description="Disordered" evidence="1">
    <location>
        <begin position="1"/>
        <end position="20"/>
    </location>
</feature>
<evidence type="ECO:0000256" key="1">
    <source>
        <dbReference type="SAM" id="MobiDB-lite"/>
    </source>
</evidence>
<feature type="region of interest" description="Disordered" evidence="1">
    <location>
        <begin position="177"/>
        <end position="274"/>
    </location>
</feature>
<dbReference type="EMBL" id="CAJVCH010044434">
    <property type="protein sequence ID" value="CAG7717280.1"/>
    <property type="molecule type" value="Genomic_DNA"/>
</dbReference>
<feature type="transmembrane region" description="Helical" evidence="2">
    <location>
        <begin position="104"/>
        <end position="123"/>
    </location>
</feature>
<accession>A0A8J2JBS0</accession>
<feature type="compositionally biased region" description="Polar residues" evidence="1">
    <location>
        <begin position="189"/>
        <end position="200"/>
    </location>
</feature>
<keyword evidence="2" id="KW-0812">Transmembrane</keyword>
<proteinExistence type="predicted"/>
<dbReference type="AlphaFoldDB" id="A0A8J2JBS0"/>
<sequence length="274" mass="30634">MVLLQRGSREKPYNTRTGVQHHAYTSFSKAHHYGEQQTPSKFQKNQGSFKSVGQSFGSKDWSQNSKNSLSQSQSHMGTPVRETRDTTKLEDGSFETNLGPSYSAIYIGLVLVALGLVISFVGLGEKGFKTTELKLIGPVLCIIGFSCIILKIIQCNFPRLFEYSSYFKKAKKKVDQSTSVEKGLPNGTLKASSNKSTPQILSPRVTLHSSKKSPRPRSTIPNYIEDSSDEDDFDPGRSKPHTNRLSSFEQHRKHPEEQPPQQNEIVLNPKSLML</sequence>
<feature type="compositionally biased region" description="Low complexity" evidence="1">
    <location>
        <begin position="62"/>
        <end position="74"/>
    </location>
</feature>
<evidence type="ECO:0000313" key="4">
    <source>
        <dbReference type="Proteomes" id="UP000708208"/>
    </source>
</evidence>
<feature type="compositionally biased region" description="Polar residues" evidence="1">
    <location>
        <begin position="35"/>
        <end position="61"/>
    </location>
</feature>
<organism evidence="3 4">
    <name type="scientific">Allacma fusca</name>
    <dbReference type="NCBI Taxonomy" id="39272"/>
    <lineage>
        <taxon>Eukaryota</taxon>
        <taxon>Metazoa</taxon>
        <taxon>Ecdysozoa</taxon>
        <taxon>Arthropoda</taxon>
        <taxon>Hexapoda</taxon>
        <taxon>Collembola</taxon>
        <taxon>Symphypleona</taxon>
        <taxon>Sminthuridae</taxon>
        <taxon>Allacma</taxon>
    </lineage>
</organism>
<feature type="transmembrane region" description="Helical" evidence="2">
    <location>
        <begin position="135"/>
        <end position="153"/>
    </location>
</feature>
<evidence type="ECO:0000313" key="3">
    <source>
        <dbReference type="EMBL" id="CAG7717280.1"/>
    </source>
</evidence>
<protein>
    <submittedName>
        <fullName evidence="3">Uncharacterized protein</fullName>
    </submittedName>
</protein>
<gene>
    <name evidence="3" type="ORF">AFUS01_LOCUS6744</name>
</gene>
<feature type="region of interest" description="Disordered" evidence="1">
    <location>
        <begin position="34"/>
        <end position="91"/>
    </location>
</feature>
<dbReference type="OrthoDB" id="6425771at2759"/>
<name>A0A8J2JBS0_9HEXA</name>